<keyword evidence="2" id="KW-1185">Reference proteome</keyword>
<dbReference type="Proteomes" id="UP001064027">
    <property type="component" value="Chromosome"/>
</dbReference>
<evidence type="ECO:0000313" key="1">
    <source>
        <dbReference type="EMBL" id="UXH46564.1"/>
    </source>
</evidence>
<name>A0ACD4CE74_9BACI</name>
<dbReference type="EMBL" id="CP104558">
    <property type="protein sequence ID" value="UXH46564.1"/>
    <property type="molecule type" value="Genomic_DNA"/>
</dbReference>
<sequence>MNKYGSVLFKGSAPYYSKYRPIYPSTLIRLLVKEFSLNGEQNLLDLGCGTGHLTIRFSDWCKRIVGIDMEPEMIEEAERLHGEVRVGDIQWFNGALEEYNHSQPYHLVTIAKAFHWMDRAKVLDELFDMVTPGGGVAIIDNYEPDKTLLPWQVKFNELVHKWYGNERKAGNSTYNHPVTPHEDILSQSKFNLEKHTLPTYEITWTIESLLGNLYSTSYGSKRFLGSDVPLFEREVREAMLEMSASGVFKEESRLSVKIGRKGLS</sequence>
<keyword evidence="1" id="KW-0489">Methyltransferase</keyword>
<organism evidence="1 2">
    <name type="scientific">Rossellomorea vietnamensis</name>
    <dbReference type="NCBI Taxonomy" id="218284"/>
    <lineage>
        <taxon>Bacteria</taxon>
        <taxon>Bacillati</taxon>
        <taxon>Bacillota</taxon>
        <taxon>Bacilli</taxon>
        <taxon>Bacillales</taxon>
        <taxon>Bacillaceae</taxon>
        <taxon>Rossellomorea</taxon>
    </lineage>
</organism>
<keyword evidence="1" id="KW-0808">Transferase</keyword>
<accession>A0ACD4CE74</accession>
<protein>
    <submittedName>
        <fullName evidence="1">Class I SAM-dependent methyltransferase</fullName>
    </submittedName>
</protein>
<proteinExistence type="predicted"/>
<evidence type="ECO:0000313" key="2">
    <source>
        <dbReference type="Proteomes" id="UP001064027"/>
    </source>
</evidence>
<gene>
    <name evidence="1" type="ORF">N5C46_11145</name>
</gene>
<reference evidence="1" key="1">
    <citation type="submission" date="2022-09" db="EMBL/GenBank/DDBJ databases">
        <title>Complete genome sequence of Rossellomorea vietnamensis strain RL-WG62, a newly isolated PGPR with the potential for plant salinity stress alleviation.</title>
        <authorList>
            <person name="Ren L."/>
            <person name="Wang G."/>
            <person name="Hu H."/>
        </authorList>
    </citation>
    <scope>NUCLEOTIDE SEQUENCE</scope>
    <source>
        <strain evidence="1">RL-WG62</strain>
    </source>
</reference>